<feature type="region of interest" description="Disordered" evidence="1">
    <location>
        <begin position="598"/>
        <end position="630"/>
    </location>
</feature>
<feature type="transmembrane region" description="Helical" evidence="2">
    <location>
        <begin position="1141"/>
        <end position="1159"/>
    </location>
</feature>
<accession>A0A858Q4D5</accession>
<sequence>MVRHIALWVLLACAVPAWTGPLNSPAIPEALKPWIPWALYGHEADACPHFLEQPGERRCAWPGELDLELHDGGGNFRSRWRSFVDTWVPLPGDPRSWPLAVELDGRPATVSTRNAVPGVRLPPGAHTIAGRFLWTTMPDTLRVPIEIGLVRLSVGGRAIAFPSVDDQGQLWLRKTPDGAAPETSPLKLEVFRLLRDAVPMEVSTRLELDVSGETREVLLEGSLLPGFIPLSLNSPLPARLEPDGRLRLQLRPGHWNIGIDSRANRDGQELALPAFAAPWPREELWSFAADRSIRVAEISGAPLVNPRLTRLPEEYRSLPTYAMAPDTVLRFDPVRRGDPEPEPDTLAIRRSLWLDFSGQGLTILDDISGRITRNWRLDAAPAMKPGRVTVDGQPQTITRLDAGPGGVEIRRGELHLRAESRWEAGVSSLPATGWNTDFVSAAAELHLPPGWRLFAAPGADHVPDSWIGRWSLLDLFLVLITTLAAARLWGWPAGSIALLTLTLTWHEPDAPQSVWLWLLGVTALGRVIPSGSFASALRIVRMIVLAALAIASLPFAVQQLRLSLYPQLEPHAMAFDYGGQAAETAAIAPAAPAMVLREKSGSPEEAETPPPADPSRTVDPDALTQTGPGLPQWQWHRITLNWNGPVLDDQQLRLLLIPPWASRGLNVLRVALLAVTVLLLLGWRGKSGVSGLMVLPLLLVITPDSRAGEFPPPALLDELETRLLAAPECGTECAQIERMKLRIRPGDLLMTLKAHAEQRVAIPLPAQAAQWIPSRIRVDGDLATGPYANAEGLLWLMLDPGVHRVELSGPLPKLPRIDLPLPLRPHRVDIESDGWEVIGIDPNGKPEPQVQFVRRGGSASTERRLESAPLPVFLAVERTLRLGLDWRVATRVTRLSPAEAPVALNVPLLPGEAVISPGISTENGSVRIHLPPGILDANWESTLDRTGRLELRAPQTSDWTEIWRLDASPVWHIETSGIPVAHHQDAGGHWLPEWRPWPGETVTLLLSRPPAVPGNALTIESSALETRPGQRATDTELALGIRSAKGGQHGVTLPEGAELQSVEIDGTAQPIRLNGSAVTLPLHPGEQTVRLTWRTPVGIGLRTAAPRVDIGSPSVNSRIGIELGQDRWVLLVGGPTLGPSVLFWGTLGVIVIAAVALGMRLDRLPLKIRHWLLLLIGLSQVPLAASLVVIGWIGALEWRGHGEMPPEPRHFNLIQSGLALLTVLALSILLSAVHQGLLGLPDMGITGYDSSAYRLNWYTDRSGPLLPRPWVVSVPLFAYRLLMLAWALWLAYALLDWLRWGWGCFSAGGLWRQNPGTAPAAGVAPPRTADTTAPNDPWQR</sequence>
<organism evidence="4 5">
    <name type="scientific">Methylococcus geothermalis</name>
    <dbReference type="NCBI Taxonomy" id="2681310"/>
    <lineage>
        <taxon>Bacteria</taxon>
        <taxon>Pseudomonadati</taxon>
        <taxon>Pseudomonadota</taxon>
        <taxon>Gammaproteobacteria</taxon>
        <taxon>Methylococcales</taxon>
        <taxon>Methylococcaceae</taxon>
        <taxon>Methylococcus</taxon>
    </lineage>
</organism>
<feature type="transmembrane region" description="Helical" evidence="2">
    <location>
        <begin position="1213"/>
        <end position="1233"/>
    </location>
</feature>
<keyword evidence="5" id="KW-1185">Reference proteome</keyword>
<evidence type="ECO:0000256" key="2">
    <source>
        <dbReference type="SAM" id="Phobius"/>
    </source>
</evidence>
<feature type="region of interest" description="Disordered" evidence="1">
    <location>
        <begin position="1318"/>
        <end position="1340"/>
    </location>
</feature>
<feature type="chain" id="PRO_5032661791" evidence="3">
    <location>
        <begin position="20"/>
        <end position="1340"/>
    </location>
</feature>
<evidence type="ECO:0000256" key="3">
    <source>
        <dbReference type="SAM" id="SignalP"/>
    </source>
</evidence>
<dbReference type="EMBL" id="CP046565">
    <property type="protein sequence ID" value="QJD28684.1"/>
    <property type="molecule type" value="Genomic_DNA"/>
</dbReference>
<keyword evidence="2" id="KW-0812">Transmembrane</keyword>
<evidence type="ECO:0000256" key="1">
    <source>
        <dbReference type="SAM" id="MobiDB-lite"/>
    </source>
</evidence>
<dbReference type="RefSeq" id="WP_169601469.1">
    <property type="nucleotide sequence ID" value="NZ_CP046565.1"/>
</dbReference>
<protein>
    <submittedName>
        <fullName evidence="4">Uncharacterized protein</fullName>
    </submittedName>
</protein>
<keyword evidence="2" id="KW-1133">Transmembrane helix</keyword>
<feature type="compositionally biased region" description="Low complexity" evidence="1">
    <location>
        <begin position="1318"/>
        <end position="1329"/>
    </location>
</feature>
<reference evidence="5" key="1">
    <citation type="submission" date="2019-12" db="EMBL/GenBank/DDBJ databases">
        <authorList>
            <person name="Awala S.I."/>
            <person name="Rhee S.K."/>
        </authorList>
    </citation>
    <scope>NUCLEOTIDE SEQUENCE [LARGE SCALE GENOMIC DNA]</scope>
    <source>
        <strain evidence="5">IM1</strain>
    </source>
</reference>
<evidence type="ECO:0000313" key="4">
    <source>
        <dbReference type="EMBL" id="QJD28684.1"/>
    </source>
</evidence>
<gene>
    <name evidence="4" type="ORF">GNH96_01000</name>
</gene>
<dbReference type="KEGG" id="metu:GNH96_01000"/>
<evidence type="ECO:0000313" key="5">
    <source>
        <dbReference type="Proteomes" id="UP000503004"/>
    </source>
</evidence>
<feature type="transmembrane region" description="Helical" evidence="2">
    <location>
        <begin position="1171"/>
        <end position="1193"/>
    </location>
</feature>
<name>A0A858Q4D5_9GAMM</name>
<keyword evidence="2" id="KW-0472">Membrane</keyword>
<dbReference type="Proteomes" id="UP000503004">
    <property type="component" value="Chromosome"/>
</dbReference>
<feature type="transmembrane region" description="Helical" evidence="2">
    <location>
        <begin position="1270"/>
        <end position="1292"/>
    </location>
</feature>
<proteinExistence type="predicted"/>
<feature type="signal peptide" evidence="3">
    <location>
        <begin position="1"/>
        <end position="19"/>
    </location>
</feature>
<keyword evidence="3" id="KW-0732">Signal</keyword>